<dbReference type="SUPFAM" id="SSF82689">
    <property type="entry name" value="Mechanosensitive channel protein MscS (YggB), C-terminal domain"/>
    <property type="match status" value="1"/>
</dbReference>
<accession>A0A1J1LFT8</accession>
<evidence type="ECO:0000256" key="6">
    <source>
        <dbReference type="ARBA" id="ARBA00023136"/>
    </source>
</evidence>
<feature type="domain" description="Mechanosensitive ion channel MscS C-terminal" evidence="9">
    <location>
        <begin position="350"/>
        <end position="430"/>
    </location>
</feature>
<keyword evidence="3" id="KW-1003">Cell membrane</keyword>
<proteinExistence type="inferred from homology"/>
<reference evidence="12" key="1">
    <citation type="submission" date="2015-10" db="EMBL/GenBank/DDBJ databases">
        <authorList>
            <person name="Regsiter A."/>
            <person name="william w."/>
        </authorList>
    </citation>
    <scope>NUCLEOTIDE SEQUENCE [LARGE SCALE GENOMIC DNA]</scope>
</reference>
<dbReference type="EMBL" id="CZDF01000132">
    <property type="protein sequence ID" value="CUR31411.1"/>
    <property type="molecule type" value="Genomic_DNA"/>
</dbReference>
<keyword evidence="6 7" id="KW-0472">Membrane</keyword>
<dbReference type="AlphaFoldDB" id="A0A1J1LFT8"/>
<dbReference type="Pfam" id="PF21088">
    <property type="entry name" value="MS_channel_1st"/>
    <property type="match status" value="1"/>
</dbReference>
<evidence type="ECO:0000313" key="11">
    <source>
        <dbReference type="EMBL" id="CUR31411.1"/>
    </source>
</evidence>
<keyword evidence="12" id="KW-1185">Reference proteome</keyword>
<dbReference type="SUPFAM" id="SSF50182">
    <property type="entry name" value="Sm-like ribonucleoproteins"/>
    <property type="match status" value="1"/>
</dbReference>
<feature type="transmembrane region" description="Helical" evidence="7">
    <location>
        <begin position="118"/>
        <end position="136"/>
    </location>
</feature>
<dbReference type="Pfam" id="PF00924">
    <property type="entry name" value="MS_channel_2nd"/>
    <property type="match status" value="1"/>
</dbReference>
<evidence type="ECO:0000256" key="1">
    <source>
        <dbReference type="ARBA" id="ARBA00004651"/>
    </source>
</evidence>
<dbReference type="InterPro" id="IPR011014">
    <property type="entry name" value="MscS_channel_TM-2"/>
</dbReference>
<dbReference type="OrthoDB" id="9809206at2"/>
<feature type="transmembrane region" description="Helical" evidence="7">
    <location>
        <begin position="186"/>
        <end position="211"/>
    </location>
</feature>
<dbReference type="Gene3D" id="1.10.287.1260">
    <property type="match status" value="1"/>
</dbReference>
<evidence type="ECO:0000256" key="5">
    <source>
        <dbReference type="ARBA" id="ARBA00022989"/>
    </source>
</evidence>
<dbReference type="RefSeq" id="WP_072718269.1">
    <property type="nucleotide sequence ID" value="NZ_LN889782.1"/>
</dbReference>
<dbReference type="InterPro" id="IPR049278">
    <property type="entry name" value="MS_channel_C"/>
</dbReference>
<keyword evidence="5 7" id="KW-1133">Transmembrane helix</keyword>
<feature type="transmembrane region" description="Helical" evidence="7">
    <location>
        <begin position="223"/>
        <end position="248"/>
    </location>
</feature>
<dbReference type="SUPFAM" id="SSF82861">
    <property type="entry name" value="Mechanosensitive channel protein MscS (YggB), transmembrane region"/>
    <property type="match status" value="1"/>
</dbReference>
<feature type="transmembrane region" description="Helical" evidence="7">
    <location>
        <begin position="148"/>
        <end position="166"/>
    </location>
</feature>
<comment type="subcellular location">
    <subcellularLocation>
        <location evidence="1">Cell membrane</location>
        <topology evidence="1">Multi-pass membrane protein</topology>
    </subcellularLocation>
</comment>
<dbReference type="InterPro" id="IPR011066">
    <property type="entry name" value="MscS_channel_C_sf"/>
</dbReference>
<dbReference type="PANTHER" id="PTHR30347">
    <property type="entry name" value="POTASSIUM CHANNEL RELATED"/>
    <property type="match status" value="1"/>
</dbReference>
<dbReference type="GO" id="GO:0005886">
    <property type="term" value="C:plasma membrane"/>
    <property type="evidence" value="ECO:0007669"/>
    <property type="project" value="UniProtKB-SubCell"/>
</dbReference>
<feature type="domain" description="Mechanosensitive ion channel transmembrane helices 2/3" evidence="10">
    <location>
        <begin position="231"/>
        <end position="271"/>
    </location>
</feature>
<evidence type="ECO:0000259" key="8">
    <source>
        <dbReference type="Pfam" id="PF00924"/>
    </source>
</evidence>
<gene>
    <name evidence="11" type="ORF">PL9214291002</name>
</gene>
<feature type="transmembrane region" description="Helical" evidence="7">
    <location>
        <begin position="74"/>
        <end position="98"/>
    </location>
</feature>
<dbReference type="InterPro" id="IPR010920">
    <property type="entry name" value="LSM_dom_sf"/>
</dbReference>
<name>A0A1J1LFT8_9CYAN</name>
<comment type="similarity">
    <text evidence="2">Belongs to the MscS (TC 1.A.23) family.</text>
</comment>
<sequence length="451" mass="51021">MYNQPDLTFIFDQITKLLIFLARSPVQIQLGMILISILLSHGLSYWVRQKIQQQFKQLTITLNKALKEETTLPLYWCGLCLIPDLVGRGFNLIILTLVRNLLTTQGWISGLLSTAIQLLWVYLFYRVFSIGLCLFVPIHRVKEYKFYFFRPIFILYVLREILSLFLDVNQLMQVEVINLFNSPITLGAIFISTVGLYFWIVAVSILQYVILQIFVDKTELDSGAFHASLILIRYFLIGLGIVIVIGYIGFNPTAFAAITGGLSVGIGFGLKEIFSDLISGILLLFEGSLRPGDIIEIGGESSEVKKVSIRATTVQVMKDNSEKIIPNQLLFTQELKTMTGSDRRVRKSLIVGASYDCNPQQVIDILLKIVDEHPEVLNDPAPSVNLINFGESSLDFEIAVWLATPIGGKRIMSEISCEIWKTFAENNIEIPYPQRDLHIRSDIRNEDSLKT</sequence>
<dbReference type="PANTHER" id="PTHR30347:SF1">
    <property type="entry name" value="MECHANOSENSITIVE CHANNEL MSCK"/>
    <property type="match status" value="1"/>
</dbReference>
<dbReference type="Pfam" id="PF21082">
    <property type="entry name" value="MS_channel_3rd"/>
    <property type="match status" value="1"/>
</dbReference>
<feature type="domain" description="Mechanosensitive ion channel MscS" evidence="8">
    <location>
        <begin position="273"/>
        <end position="334"/>
    </location>
</feature>
<dbReference type="GO" id="GO:0055085">
    <property type="term" value="P:transmembrane transport"/>
    <property type="evidence" value="ECO:0007669"/>
    <property type="project" value="InterPro"/>
</dbReference>
<dbReference type="STRING" id="671072.PL9214291002"/>
<keyword evidence="4 7" id="KW-0812">Transmembrane</keyword>
<dbReference type="InterPro" id="IPR023408">
    <property type="entry name" value="MscS_beta-dom_sf"/>
</dbReference>
<protein>
    <submittedName>
        <fullName evidence="11">MscS Mechanosensitive ion channel</fullName>
    </submittedName>
</protein>
<feature type="transmembrane region" description="Helical" evidence="7">
    <location>
        <begin position="26"/>
        <end position="47"/>
    </location>
</feature>
<evidence type="ECO:0000256" key="2">
    <source>
        <dbReference type="ARBA" id="ARBA00008017"/>
    </source>
</evidence>
<dbReference type="InterPro" id="IPR049142">
    <property type="entry name" value="MS_channel_1st"/>
</dbReference>
<evidence type="ECO:0000256" key="7">
    <source>
        <dbReference type="SAM" id="Phobius"/>
    </source>
</evidence>
<dbReference type="Gene3D" id="2.30.30.60">
    <property type="match status" value="1"/>
</dbReference>
<evidence type="ECO:0000259" key="10">
    <source>
        <dbReference type="Pfam" id="PF21088"/>
    </source>
</evidence>
<dbReference type="Proteomes" id="UP000184315">
    <property type="component" value="Unassembled WGS sequence"/>
</dbReference>
<evidence type="ECO:0000313" key="12">
    <source>
        <dbReference type="Proteomes" id="UP000184315"/>
    </source>
</evidence>
<evidence type="ECO:0000256" key="4">
    <source>
        <dbReference type="ARBA" id="ARBA00022692"/>
    </source>
</evidence>
<dbReference type="InterPro" id="IPR052702">
    <property type="entry name" value="MscS-like_channel"/>
</dbReference>
<dbReference type="InterPro" id="IPR006685">
    <property type="entry name" value="MscS_channel_2nd"/>
</dbReference>
<organism evidence="11 12">
    <name type="scientific">Planktothrix tepida PCC 9214</name>
    <dbReference type="NCBI Taxonomy" id="671072"/>
    <lineage>
        <taxon>Bacteria</taxon>
        <taxon>Bacillati</taxon>
        <taxon>Cyanobacteriota</taxon>
        <taxon>Cyanophyceae</taxon>
        <taxon>Oscillatoriophycideae</taxon>
        <taxon>Oscillatoriales</taxon>
        <taxon>Microcoleaceae</taxon>
        <taxon>Planktothrix</taxon>
    </lineage>
</organism>
<evidence type="ECO:0000256" key="3">
    <source>
        <dbReference type="ARBA" id="ARBA00022475"/>
    </source>
</evidence>
<dbReference type="Gene3D" id="3.30.70.100">
    <property type="match status" value="1"/>
</dbReference>
<evidence type="ECO:0000259" key="9">
    <source>
        <dbReference type="Pfam" id="PF21082"/>
    </source>
</evidence>